<protein>
    <submittedName>
        <fullName evidence="1">25278_t:CDS:1</fullName>
    </submittedName>
</protein>
<dbReference type="Proteomes" id="UP000789920">
    <property type="component" value="Unassembled WGS sequence"/>
</dbReference>
<proteinExistence type="predicted"/>
<organism evidence="1 2">
    <name type="scientific">Racocetra persica</name>
    <dbReference type="NCBI Taxonomy" id="160502"/>
    <lineage>
        <taxon>Eukaryota</taxon>
        <taxon>Fungi</taxon>
        <taxon>Fungi incertae sedis</taxon>
        <taxon>Mucoromycota</taxon>
        <taxon>Glomeromycotina</taxon>
        <taxon>Glomeromycetes</taxon>
        <taxon>Diversisporales</taxon>
        <taxon>Gigasporaceae</taxon>
        <taxon>Racocetra</taxon>
    </lineage>
</organism>
<feature type="non-terminal residue" evidence="1">
    <location>
        <position position="1"/>
    </location>
</feature>
<dbReference type="EMBL" id="CAJVQC010042599">
    <property type="protein sequence ID" value="CAG8775706.1"/>
    <property type="molecule type" value="Genomic_DNA"/>
</dbReference>
<reference evidence="1" key="1">
    <citation type="submission" date="2021-06" db="EMBL/GenBank/DDBJ databases">
        <authorList>
            <person name="Kallberg Y."/>
            <person name="Tangrot J."/>
            <person name="Rosling A."/>
        </authorList>
    </citation>
    <scope>NUCLEOTIDE SEQUENCE</scope>
    <source>
        <strain evidence="1">MA461A</strain>
    </source>
</reference>
<accession>A0ACA9R406</accession>
<comment type="caution">
    <text evidence="1">The sequence shown here is derived from an EMBL/GenBank/DDBJ whole genome shotgun (WGS) entry which is preliminary data.</text>
</comment>
<sequence length="238" mass="26335">QIALLGALGKAAVSISDGDLCYAMIHGSQPQWTLMPIHGMFSCVIPTYYVHGSNTSGARYAFPSSLGQTSKTNKYKRILKEIQIHMRLRTSGDKNEIRQSYLPALFTALSQPLIDKGADGIIEVIELMDQYYLNKEDWDAIMELSIGGDKILKEIDKPVKAAFTRKYNSSSHPVPFLKASSVKSSKAAGSVAAVPDFEDAIEIEQVVKDEDEFSDDDDLSKDKFIKQNGGRKAVRKLK</sequence>
<keyword evidence="2" id="KW-1185">Reference proteome</keyword>
<evidence type="ECO:0000313" key="2">
    <source>
        <dbReference type="Proteomes" id="UP000789920"/>
    </source>
</evidence>
<name>A0ACA9R406_9GLOM</name>
<evidence type="ECO:0000313" key="1">
    <source>
        <dbReference type="EMBL" id="CAG8775706.1"/>
    </source>
</evidence>
<gene>
    <name evidence="1" type="ORF">RPERSI_LOCUS16937</name>
</gene>